<dbReference type="Pfam" id="PF10502">
    <property type="entry name" value="Peptidase_S26"/>
    <property type="match status" value="1"/>
</dbReference>
<evidence type="ECO:0000256" key="3">
    <source>
        <dbReference type="ARBA" id="ARBA00013208"/>
    </source>
</evidence>
<evidence type="ECO:0000313" key="9">
    <source>
        <dbReference type="EMBL" id="SFN12315.1"/>
    </source>
</evidence>
<evidence type="ECO:0000256" key="5">
    <source>
        <dbReference type="ARBA" id="ARBA00022801"/>
    </source>
</evidence>
<dbReference type="STRING" id="83765.SAMN05660284_00584"/>
<comment type="catalytic activity">
    <reaction evidence="1 7">
        <text>Cleavage of hydrophobic, N-terminal signal or leader sequences from secreted and periplasmic proteins.</text>
        <dbReference type="EC" id="3.4.21.89"/>
    </reaction>
</comment>
<dbReference type="GO" id="GO:0006465">
    <property type="term" value="P:signal peptide processing"/>
    <property type="evidence" value="ECO:0007669"/>
    <property type="project" value="InterPro"/>
</dbReference>
<name>A0A1I4WFW6_9NEIS</name>
<dbReference type="Proteomes" id="UP000242869">
    <property type="component" value="Unassembled WGS sequence"/>
</dbReference>
<evidence type="ECO:0000259" key="8">
    <source>
        <dbReference type="Pfam" id="PF10502"/>
    </source>
</evidence>
<dbReference type="GO" id="GO:0016020">
    <property type="term" value="C:membrane"/>
    <property type="evidence" value="ECO:0007669"/>
    <property type="project" value="UniProtKB-SubCell"/>
</dbReference>
<evidence type="ECO:0000313" key="10">
    <source>
        <dbReference type="Proteomes" id="UP000242869"/>
    </source>
</evidence>
<evidence type="ECO:0000256" key="2">
    <source>
        <dbReference type="ARBA" id="ARBA00009370"/>
    </source>
</evidence>
<dbReference type="InterPro" id="IPR000223">
    <property type="entry name" value="Pept_S26A_signal_pept_1"/>
</dbReference>
<keyword evidence="7" id="KW-1133">Transmembrane helix</keyword>
<comment type="similarity">
    <text evidence="2 7">Belongs to the peptidase S26 family.</text>
</comment>
<reference evidence="10" key="1">
    <citation type="submission" date="2016-10" db="EMBL/GenBank/DDBJ databases">
        <authorList>
            <person name="Varghese N."/>
            <person name="Submissions S."/>
        </authorList>
    </citation>
    <scope>NUCLEOTIDE SEQUENCE [LARGE SCALE GENOMIC DNA]</scope>
    <source>
        <strain evidence="10">DSM 6150</strain>
    </source>
</reference>
<evidence type="ECO:0000256" key="4">
    <source>
        <dbReference type="ARBA" id="ARBA00019232"/>
    </source>
</evidence>
<keyword evidence="7" id="KW-0812">Transmembrane</keyword>
<keyword evidence="5 7" id="KW-0378">Hydrolase</keyword>
<evidence type="ECO:0000256" key="7">
    <source>
        <dbReference type="RuleBase" id="RU362042"/>
    </source>
</evidence>
<feature type="domain" description="Peptidase S26" evidence="8">
    <location>
        <begin position="12"/>
        <end position="221"/>
    </location>
</feature>
<dbReference type="EMBL" id="FOVE01000003">
    <property type="protein sequence ID" value="SFN12315.1"/>
    <property type="molecule type" value="Genomic_DNA"/>
</dbReference>
<feature type="active site" evidence="6">
    <location>
        <position position="37"/>
    </location>
</feature>
<keyword evidence="7" id="KW-0645">Protease</keyword>
<accession>A0A1I4WFW6</accession>
<dbReference type="InterPro" id="IPR036286">
    <property type="entry name" value="LexA/Signal_pep-like_sf"/>
</dbReference>
<evidence type="ECO:0000256" key="1">
    <source>
        <dbReference type="ARBA" id="ARBA00000677"/>
    </source>
</evidence>
<sequence>MLKLWPVRGGTVTISALLFVVVVLQAALGFYKLPSPSMRPGLVVGDYILVNKFSYGIRIPIVNNVLIPVGKPQHGDVMVFNYPENPSINYIKRVIGVSGDTVTYRNKRLTVNGQRVKTDAAGEHMYFEQSVQPVINRQFTETLGSHTYQTLEVPRQPAFDLSKVADFPYRENCRYDEDGFTCKVPEGHYFMLGDNRDHSADGRYWGFVPDKYVVGKAFFVWLNIKQPGRIGTTIR</sequence>
<feature type="transmembrane region" description="Helical" evidence="7">
    <location>
        <begin position="12"/>
        <end position="31"/>
    </location>
</feature>
<dbReference type="InterPro" id="IPR019758">
    <property type="entry name" value="Pept_S26A_signal_pept_1_CS"/>
</dbReference>
<dbReference type="PRINTS" id="PR00727">
    <property type="entry name" value="LEADERPTASE"/>
</dbReference>
<dbReference type="EC" id="3.4.21.89" evidence="3 7"/>
<dbReference type="OrthoDB" id="9815782at2"/>
<feature type="active site" evidence="6">
    <location>
        <position position="92"/>
    </location>
</feature>
<dbReference type="RefSeq" id="WP_091191181.1">
    <property type="nucleotide sequence ID" value="NZ_FOVE01000003.1"/>
</dbReference>
<organism evidence="9 10">
    <name type="scientific">Formivibrio citricus</name>
    <dbReference type="NCBI Taxonomy" id="83765"/>
    <lineage>
        <taxon>Bacteria</taxon>
        <taxon>Pseudomonadati</taxon>
        <taxon>Pseudomonadota</taxon>
        <taxon>Betaproteobacteria</taxon>
        <taxon>Neisseriales</taxon>
        <taxon>Chitinibacteraceae</taxon>
        <taxon>Formivibrio</taxon>
    </lineage>
</organism>
<dbReference type="GO" id="GO:0009003">
    <property type="term" value="F:signal peptidase activity"/>
    <property type="evidence" value="ECO:0007669"/>
    <property type="project" value="UniProtKB-EC"/>
</dbReference>
<protein>
    <recommendedName>
        <fullName evidence="4 7">Signal peptidase I</fullName>
        <ecNumber evidence="3 7">3.4.21.89</ecNumber>
    </recommendedName>
</protein>
<dbReference type="Gene3D" id="2.10.109.10">
    <property type="entry name" value="Umud Fragment, subunit A"/>
    <property type="match status" value="1"/>
</dbReference>
<keyword evidence="10" id="KW-1185">Reference proteome</keyword>
<dbReference type="CDD" id="cd06530">
    <property type="entry name" value="S26_SPase_I"/>
    <property type="match status" value="1"/>
</dbReference>
<evidence type="ECO:0000256" key="6">
    <source>
        <dbReference type="PIRSR" id="PIRSR600223-1"/>
    </source>
</evidence>
<dbReference type="InterPro" id="IPR019533">
    <property type="entry name" value="Peptidase_S26"/>
</dbReference>
<dbReference type="SUPFAM" id="SSF51306">
    <property type="entry name" value="LexA/Signal peptidase"/>
    <property type="match status" value="1"/>
</dbReference>
<keyword evidence="7" id="KW-0472">Membrane</keyword>
<comment type="subcellular location">
    <subcellularLocation>
        <location evidence="7">Membrane</location>
        <topology evidence="7">Single-pass type II membrane protein</topology>
    </subcellularLocation>
</comment>
<dbReference type="PANTHER" id="PTHR43390">
    <property type="entry name" value="SIGNAL PEPTIDASE I"/>
    <property type="match status" value="1"/>
</dbReference>
<dbReference type="PANTHER" id="PTHR43390:SF1">
    <property type="entry name" value="CHLOROPLAST PROCESSING PEPTIDASE"/>
    <property type="match status" value="1"/>
</dbReference>
<proteinExistence type="inferred from homology"/>
<gene>
    <name evidence="9" type="ORF">SAMN05660284_00584</name>
</gene>
<dbReference type="NCBIfam" id="TIGR02227">
    <property type="entry name" value="sigpep_I_bact"/>
    <property type="match status" value="1"/>
</dbReference>
<dbReference type="AlphaFoldDB" id="A0A1I4WFW6"/>
<dbReference type="GO" id="GO:0004252">
    <property type="term" value="F:serine-type endopeptidase activity"/>
    <property type="evidence" value="ECO:0007669"/>
    <property type="project" value="InterPro"/>
</dbReference>
<dbReference type="PROSITE" id="PS00761">
    <property type="entry name" value="SPASE_I_3"/>
    <property type="match status" value="1"/>
</dbReference>